<protein>
    <submittedName>
        <fullName evidence="1">Uncharacterized protein</fullName>
    </submittedName>
</protein>
<accession>A0A9J6GPJ4</accession>
<organism evidence="1 2">
    <name type="scientific">Haemaphysalis longicornis</name>
    <name type="common">Bush tick</name>
    <dbReference type="NCBI Taxonomy" id="44386"/>
    <lineage>
        <taxon>Eukaryota</taxon>
        <taxon>Metazoa</taxon>
        <taxon>Ecdysozoa</taxon>
        <taxon>Arthropoda</taxon>
        <taxon>Chelicerata</taxon>
        <taxon>Arachnida</taxon>
        <taxon>Acari</taxon>
        <taxon>Parasitiformes</taxon>
        <taxon>Ixodida</taxon>
        <taxon>Ixodoidea</taxon>
        <taxon>Ixodidae</taxon>
        <taxon>Haemaphysalinae</taxon>
        <taxon>Haemaphysalis</taxon>
    </lineage>
</organism>
<gene>
    <name evidence="1" type="ORF">HPB48_001069</name>
</gene>
<name>A0A9J6GPJ4_HAELO</name>
<sequence>MPANPPSTRGTPSSAVESLCATLITVRDAIRGFPSSEASLNWVVEAVHRLCSHDGLHATLHTTEAHSSSASISGLFAEIVGSLKRAKTARRQGVAFHHHDALLGTQLRHSVLDLVSSGCCLASLCGVLLNAPFLSTQALFRCGVCCCMALDEVFVPLLRDFNSRAAEDKHQILQLLQKCLCGQMGLFLQTCFTCRDQPGSRGEDVRRVRLAPHSRRCGNAGHGRETLARRYRGCPVAVPGAHLHERGPSLFPRI</sequence>
<reference evidence="1 2" key="1">
    <citation type="journal article" date="2020" name="Cell">
        <title>Large-Scale Comparative Analyses of Tick Genomes Elucidate Their Genetic Diversity and Vector Capacities.</title>
        <authorList>
            <consortium name="Tick Genome and Microbiome Consortium (TIGMIC)"/>
            <person name="Jia N."/>
            <person name="Wang J."/>
            <person name="Shi W."/>
            <person name="Du L."/>
            <person name="Sun Y."/>
            <person name="Zhan W."/>
            <person name="Jiang J.F."/>
            <person name="Wang Q."/>
            <person name="Zhang B."/>
            <person name="Ji P."/>
            <person name="Bell-Sakyi L."/>
            <person name="Cui X.M."/>
            <person name="Yuan T.T."/>
            <person name="Jiang B.G."/>
            <person name="Yang W.F."/>
            <person name="Lam T.T."/>
            <person name="Chang Q.C."/>
            <person name="Ding S.J."/>
            <person name="Wang X.J."/>
            <person name="Zhu J.G."/>
            <person name="Ruan X.D."/>
            <person name="Zhao L."/>
            <person name="Wei J.T."/>
            <person name="Ye R.Z."/>
            <person name="Que T.C."/>
            <person name="Du C.H."/>
            <person name="Zhou Y.H."/>
            <person name="Cheng J.X."/>
            <person name="Dai P.F."/>
            <person name="Guo W.B."/>
            <person name="Han X.H."/>
            <person name="Huang E.J."/>
            <person name="Li L.F."/>
            <person name="Wei W."/>
            <person name="Gao Y.C."/>
            <person name="Liu J.Z."/>
            <person name="Shao H.Z."/>
            <person name="Wang X."/>
            <person name="Wang C.C."/>
            <person name="Yang T.C."/>
            <person name="Huo Q.B."/>
            <person name="Li W."/>
            <person name="Chen H.Y."/>
            <person name="Chen S.E."/>
            <person name="Zhou L.G."/>
            <person name="Ni X.B."/>
            <person name="Tian J.H."/>
            <person name="Sheng Y."/>
            <person name="Liu T."/>
            <person name="Pan Y.S."/>
            <person name="Xia L.Y."/>
            <person name="Li J."/>
            <person name="Zhao F."/>
            <person name="Cao W.C."/>
        </authorList>
    </citation>
    <scope>NUCLEOTIDE SEQUENCE [LARGE SCALE GENOMIC DNA]</scope>
    <source>
        <strain evidence="1">HaeL-2018</strain>
    </source>
</reference>
<comment type="caution">
    <text evidence="1">The sequence shown here is derived from an EMBL/GenBank/DDBJ whole genome shotgun (WGS) entry which is preliminary data.</text>
</comment>
<evidence type="ECO:0000313" key="1">
    <source>
        <dbReference type="EMBL" id="KAH9380414.1"/>
    </source>
</evidence>
<proteinExistence type="predicted"/>
<dbReference type="Proteomes" id="UP000821853">
    <property type="component" value="Chromosome 8"/>
</dbReference>
<evidence type="ECO:0000313" key="2">
    <source>
        <dbReference type="Proteomes" id="UP000821853"/>
    </source>
</evidence>
<dbReference type="VEuPathDB" id="VectorBase:HLOH_060104"/>
<dbReference type="EMBL" id="JABSTR010000010">
    <property type="protein sequence ID" value="KAH9380414.1"/>
    <property type="molecule type" value="Genomic_DNA"/>
</dbReference>
<dbReference type="AlphaFoldDB" id="A0A9J6GPJ4"/>
<keyword evidence="2" id="KW-1185">Reference proteome</keyword>